<dbReference type="EMBL" id="NCVQ01000010">
    <property type="protein sequence ID" value="PWZ04787.1"/>
    <property type="molecule type" value="Genomic_DNA"/>
</dbReference>
<proteinExistence type="predicted"/>
<gene>
    <name evidence="1" type="ORF">Zm00014a_022526</name>
</gene>
<sequence>MAGRYKLSAIITKNN</sequence>
<dbReference type="Proteomes" id="UP000251960">
    <property type="component" value="Chromosome 9"/>
</dbReference>
<name>A0A3L6D9P7_MAIZE</name>
<protein>
    <submittedName>
        <fullName evidence="1">Uncharacterized protein</fullName>
    </submittedName>
</protein>
<reference evidence="1" key="1">
    <citation type="journal article" date="2018" name="Nat. Genet.">
        <title>Extensive intraspecific gene order and gene structural variations between Mo17 and other maize genomes.</title>
        <authorList>
            <person name="Sun S."/>
            <person name="Zhou Y."/>
            <person name="Chen J."/>
            <person name="Shi J."/>
            <person name="Zhao H."/>
            <person name="Zhao H."/>
            <person name="Song W."/>
            <person name="Zhang M."/>
            <person name="Cui Y."/>
            <person name="Dong X."/>
            <person name="Liu H."/>
            <person name="Ma X."/>
            <person name="Jiao Y."/>
            <person name="Wang B."/>
            <person name="Wei X."/>
            <person name="Stein J.C."/>
            <person name="Glaubitz J.C."/>
            <person name="Lu F."/>
            <person name="Yu G."/>
            <person name="Liang C."/>
            <person name="Fengler K."/>
            <person name="Li B."/>
            <person name="Rafalski A."/>
            <person name="Schnable P.S."/>
            <person name="Ware D.H."/>
            <person name="Buckler E.S."/>
            <person name="Lai J."/>
        </authorList>
    </citation>
    <scope>NUCLEOTIDE SEQUENCE [LARGE SCALE GENOMIC DNA]</scope>
    <source>
        <tissue evidence="1">Seedling</tissue>
    </source>
</reference>
<accession>A0A3L6D9P7</accession>
<evidence type="ECO:0000313" key="1">
    <source>
        <dbReference type="EMBL" id="PWZ04787.1"/>
    </source>
</evidence>
<comment type="caution">
    <text evidence="1">The sequence shown here is derived from an EMBL/GenBank/DDBJ whole genome shotgun (WGS) entry which is preliminary data.</text>
</comment>
<organism evidence="1">
    <name type="scientific">Zea mays</name>
    <name type="common">Maize</name>
    <dbReference type="NCBI Taxonomy" id="4577"/>
    <lineage>
        <taxon>Eukaryota</taxon>
        <taxon>Viridiplantae</taxon>
        <taxon>Streptophyta</taxon>
        <taxon>Embryophyta</taxon>
        <taxon>Tracheophyta</taxon>
        <taxon>Spermatophyta</taxon>
        <taxon>Magnoliopsida</taxon>
        <taxon>Liliopsida</taxon>
        <taxon>Poales</taxon>
        <taxon>Poaceae</taxon>
        <taxon>PACMAD clade</taxon>
        <taxon>Panicoideae</taxon>
        <taxon>Andropogonodae</taxon>
        <taxon>Andropogoneae</taxon>
        <taxon>Tripsacinae</taxon>
        <taxon>Zea</taxon>
    </lineage>
</organism>